<dbReference type="Proteomes" id="UP000198571">
    <property type="component" value="Unassembled WGS sequence"/>
</dbReference>
<dbReference type="AlphaFoldDB" id="A0A1H9WEE5"/>
<keyword evidence="1" id="KW-0472">Membrane</keyword>
<keyword evidence="1" id="KW-1133">Transmembrane helix</keyword>
<evidence type="ECO:0000313" key="2">
    <source>
        <dbReference type="EMBL" id="SES32298.1"/>
    </source>
</evidence>
<name>A0A1H9WEE5_9BACI</name>
<organism evidence="2 3">
    <name type="scientific">Salipaludibacillus aurantiacus</name>
    <dbReference type="NCBI Taxonomy" id="1601833"/>
    <lineage>
        <taxon>Bacteria</taxon>
        <taxon>Bacillati</taxon>
        <taxon>Bacillota</taxon>
        <taxon>Bacilli</taxon>
        <taxon>Bacillales</taxon>
        <taxon>Bacillaceae</taxon>
    </lineage>
</organism>
<keyword evidence="1" id="KW-0812">Transmembrane</keyword>
<sequence length="60" mass="6862">MAALIIFWIFAAATVALTIKFRKPVLLTLPFLAMGVYLVIQIAMVPMPFMETVRFIFDLR</sequence>
<feature type="transmembrane region" description="Helical" evidence="1">
    <location>
        <begin position="28"/>
        <end position="50"/>
    </location>
</feature>
<evidence type="ECO:0000256" key="1">
    <source>
        <dbReference type="SAM" id="Phobius"/>
    </source>
</evidence>
<dbReference type="RefSeq" id="WP_093054616.1">
    <property type="nucleotide sequence ID" value="NZ_FOGT01000016.1"/>
</dbReference>
<dbReference type="STRING" id="1601833.SAMN05518684_11675"/>
<protein>
    <submittedName>
        <fullName evidence="2">Uncharacterized protein</fullName>
    </submittedName>
</protein>
<gene>
    <name evidence="2" type="ORF">SAMN05518684_11675</name>
</gene>
<evidence type="ECO:0000313" key="3">
    <source>
        <dbReference type="Proteomes" id="UP000198571"/>
    </source>
</evidence>
<dbReference type="OrthoDB" id="2696663at2"/>
<dbReference type="EMBL" id="FOGT01000016">
    <property type="protein sequence ID" value="SES32298.1"/>
    <property type="molecule type" value="Genomic_DNA"/>
</dbReference>
<keyword evidence="3" id="KW-1185">Reference proteome</keyword>
<proteinExistence type="predicted"/>
<reference evidence="3" key="1">
    <citation type="submission" date="2016-10" db="EMBL/GenBank/DDBJ databases">
        <authorList>
            <person name="Varghese N."/>
            <person name="Submissions S."/>
        </authorList>
    </citation>
    <scope>NUCLEOTIDE SEQUENCE [LARGE SCALE GENOMIC DNA]</scope>
    <source>
        <strain evidence="3">S9</strain>
    </source>
</reference>
<accession>A0A1H9WEE5</accession>